<organism evidence="2 3">
    <name type="scientific">Palleronia sediminis</name>
    <dbReference type="NCBI Taxonomy" id="2547833"/>
    <lineage>
        <taxon>Bacteria</taxon>
        <taxon>Pseudomonadati</taxon>
        <taxon>Pseudomonadota</taxon>
        <taxon>Alphaproteobacteria</taxon>
        <taxon>Rhodobacterales</taxon>
        <taxon>Roseobacteraceae</taxon>
        <taxon>Palleronia</taxon>
    </lineage>
</organism>
<gene>
    <name evidence="2" type="ORF">E2L08_03755</name>
</gene>
<proteinExistence type="predicted"/>
<dbReference type="OrthoDB" id="7859745at2"/>
<comment type="caution">
    <text evidence="2">The sequence shown here is derived from an EMBL/GenBank/DDBJ whole genome shotgun (WGS) entry which is preliminary data.</text>
</comment>
<feature type="signal peptide" evidence="1">
    <location>
        <begin position="1"/>
        <end position="16"/>
    </location>
</feature>
<evidence type="ECO:0000313" key="2">
    <source>
        <dbReference type="EMBL" id="TDL81781.1"/>
    </source>
</evidence>
<keyword evidence="3" id="KW-1185">Reference proteome</keyword>
<dbReference type="AlphaFoldDB" id="A0A4R6ACQ2"/>
<sequence length="98" mass="10364">MKSISILALVAATALAGCGTKVDQTVDRGIDAKSLENLTRTPGIWVDGDGCEHWAIDDGIEGYQMNRLDRYGKPVCGLLEPFTLYGPDGAGSPIADPI</sequence>
<evidence type="ECO:0000313" key="3">
    <source>
        <dbReference type="Proteomes" id="UP000295701"/>
    </source>
</evidence>
<reference evidence="2 3" key="1">
    <citation type="submission" date="2019-03" db="EMBL/GenBank/DDBJ databases">
        <title>Primorskyibacter sp. SS33 isolated from sediments.</title>
        <authorList>
            <person name="Xunke S."/>
        </authorList>
    </citation>
    <scope>NUCLEOTIDE SEQUENCE [LARGE SCALE GENOMIC DNA]</scope>
    <source>
        <strain evidence="2 3">SS33</strain>
    </source>
</reference>
<evidence type="ECO:0000256" key="1">
    <source>
        <dbReference type="SAM" id="SignalP"/>
    </source>
</evidence>
<dbReference type="Proteomes" id="UP000295701">
    <property type="component" value="Unassembled WGS sequence"/>
</dbReference>
<name>A0A4R6ACQ2_9RHOB</name>
<protein>
    <recommendedName>
        <fullName evidence="4">Lipoprotein</fullName>
    </recommendedName>
</protein>
<feature type="chain" id="PRO_5020723792" description="Lipoprotein" evidence="1">
    <location>
        <begin position="17"/>
        <end position="98"/>
    </location>
</feature>
<dbReference type="EMBL" id="SNAA01000003">
    <property type="protein sequence ID" value="TDL81781.1"/>
    <property type="molecule type" value="Genomic_DNA"/>
</dbReference>
<evidence type="ECO:0008006" key="4">
    <source>
        <dbReference type="Google" id="ProtNLM"/>
    </source>
</evidence>
<dbReference type="RefSeq" id="WP_133395731.1">
    <property type="nucleotide sequence ID" value="NZ_SNAA01000003.1"/>
</dbReference>
<keyword evidence="1" id="KW-0732">Signal</keyword>
<dbReference type="PROSITE" id="PS51257">
    <property type="entry name" value="PROKAR_LIPOPROTEIN"/>
    <property type="match status" value="1"/>
</dbReference>
<accession>A0A4R6ACQ2</accession>